<protein>
    <submittedName>
        <fullName evidence="1">Uncharacterized protein</fullName>
    </submittedName>
</protein>
<evidence type="ECO:0000313" key="2">
    <source>
        <dbReference type="Proteomes" id="UP000000305"/>
    </source>
</evidence>
<dbReference type="KEGG" id="dpx:DAPPUDRAFT_328586"/>
<dbReference type="AlphaFoldDB" id="E9HE52"/>
<sequence length="53" mass="5525">MDIEANGEMRVLQVGEAAEGAANPAASVANKACLPANPIPGITFARFQAYHKL</sequence>
<dbReference type="HOGENOM" id="CLU_3070766_0_0_1"/>
<dbReference type="EMBL" id="GL732627">
    <property type="protein sequence ID" value="EFX69951.1"/>
    <property type="molecule type" value="Genomic_DNA"/>
</dbReference>
<keyword evidence="2" id="KW-1185">Reference proteome</keyword>
<dbReference type="Proteomes" id="UP000000305">
    <property type="component" value="Unassembled WGS sequence"/>
</dbReference>
<reference evidence="1 2" key="1">
    <citation type="journal article" date="2011" name="Science">
        <title>The ecoresponsive genome of Daphnia pulex.</title>
        <authorList>
            <person name="Colbourne J.K."/>
            <person name="Pfrender M.E."/>
            <person name="Gilbert D."/>
            <person name="Thomas W.K."/>
            <person name="Tucker A."/>
            <person name="Oakley T.H."/>
            <person name="Tokishita S."/>
            <person name="Aerts A."/>
            <person name="Arnold G.J."/>
            <person name="Basu M.K."/>
            <person name="Bauer D.J."/>
            <person name="Caceres C.E."/>
            <person name="Carmel L."/>
            <person name="Casola C."/>
            <person name="Choi J.H."/>
            <person name="Detter J.C."/>
            <person name="Dong Q."/>
            <person name="Dusheyko S."/>
            <person name="Eads B.D."/>
            <person name="Frohlich T."/>
            <person name="Geiler-Samerotte K.A."/>
            <person name="Gerlach D."/>
            <person name="Hatcher P."/>
            <person name="Jogdeo S."/>
            <person name="Krijgsveld J."/>
            <person name="Kriventseva E.V."/>
            <person name="Kultz D."/>
            <person name="Laforsch C."/>
            <person name="Lindquist E."/>
            <person name="Lopez J."/>
            <person name="Manak J.R."/>
            <person name="Muller J."/>
            <person name="Pangilinan J."/>
            <person name="Patwardhan R.P."/>
            <person name="Pitluck S."/>
            <person name="Pritham E.J."/>
            <person name="Rechtsteiner A."/>
            <person name="Rho M."/>
            <person name="Rogozin I.B."/>
            <person name="Sakarya O."/>
            <person name="Salamov A."/>
            <person name="Schaack S."/>
            <person name="Shapiro H."/>
            <person name="Shiga Y."/>
            <person name="Skalitzky C."/>
            <person name="Smith Z."/>
            <person name="Souvorov A."/>
            <person name="Sung W."/>
            <person name="Tang Z."/>
            <person name="Tsuchiya D."/>
            <person name="Tu H."/>
            <person name="Vos H."/>
            <person name="Wang M."/>
            <person name="Wolf Y.I."/>
            <person name="Yamagata H."/>
            <person name="Yamada T."/>
            <person name="Ye Y."/>
            <person name="Shaw J.R."/>
            <person name="Andrews J."/>
            <person name="Crease T.J."/>
            <person name="Tang H."/>
            <person name="Lucas S.M."/>
            <person name="Robertson H.M."/>
            <person name="Bork P."/>
            <person name="Koonin E.V."/>
            <person name="Zdobnov E.M."/>
            <person name="Grigoriev I.V."/>
            <person name="Lynch M."/>
            <person name="Boore J.L."/>
        </authorList>
    </citation>
    <scope>NUCLEOTIDE SEQUENCE [LARGE SCALE GENOMIC DNA]</scope>
</reference>
<proteinExistence type="predicted"/>
<dbReference type="InParanoid" id="E9HE52"/>
<evidence type="ECO:0000313" key="1">
    <source>
        <dbReference type="EMBL" id="EFX69951.1"/>
    </source>
</evidence>
<name>E9HE52_DAPPU</name>
<organism evidence="1 2">
    <name type="scientific">Daphnia pulex</name>
    <name type="common">Water flea</name>
    <dbReference type="NCBI Taxonomy" id="6669"/>
    <lineage>
        <taxon>Eukaryota</taxon>
        <taxon>Metazoa</taxon>
        <taxon>Ecdysozoa</taxon>
        <taxon>Arthropoda</taxon>
        <taxon>Crustacea</taxon>
        <taxon>Branchiopoda</taxon>
        <taxon>Diplostraca</taxon>
        <taxon>Cladocera</taxon>
        <taxon>Anomopoda</taxon>
        <taxon>Daphniidae</taxon>
        <taxon>Daphnia</taxon>
    </lineage>
</organism>
<accession>E9HE52</accession>
<gene>
    <name evidence="1" type="ORF">DAPPUDRAFT_328586</name>
</gene>